<reference evidence="4 5" key="1">
    <citation type="submission" date="2015-03" db="EMBL/GenBank/DDBJ databases">
        <title>Genome Sequence of Kiloniella spongiae MEBiC09566, isolated from a marine sponge.</title>
        <authorList>
            <person name="Shao Z."/>
            <person name="Wang L."/>
            <person name="Li X."/>
        </authorList>
    </citation>
    <scope>NUCLEOTIDE SEQUENCE [LARGE SCALE GENOMIC DNA]</scope>
    <source>
        <strain evidence="4 5">MEBiC09566</strain>
    </source>
</reference>
<evidence type="ECO:0000313" key="4">
    <source>
        <dbReference type="EMBL" id="KLN59029.1"/>
    </source>
</evidence>
<accession>A0A0H2M951</accession>
<organism evidence="4 5">
    <name type="scientific">Kiloniella spongiae</name>
    <dbReference type="NCBI Taxonomy" id="1489064"/>
    <lineage>
        <taxon>Bacteria</taxon>
        <taxon>Pseudomonadati</taxon>
        <taxon>Pseudomonadota</taxon>
        <taxon>Alphaproteobacteria</taxon>
        <taxon>Rhodospirillales</taxon>
        <taxon>Kiloniellaceae</taxon>
        <taxon>Kiloniella</taxon>
    </lineage>
</organism>
<comment type="caution">
    <text evidence="4">The sequence shown here is derived from an EMBL/GenBank/DDBJ whole genome shotgun (WGS) entry which is preliminary data.</text>
</comment>
<proteinExistence type="predicted"/>
<dbReference type="PANTHER" id="PTHR34982">
    <property type="entry name" value="YOP PROTEINS TRANSLOCATION PROTEIN L"/>
    <property type="match status" value="1"/>
</dbReference>
<feature type="compositionally biased region" description="Polar residues" evidence="3">
    <location>
        <begin position="31"/>
        <end position="43"/>
    </location>
</feature>
<keyword evidence="5" id="KW-1185">Reference proteome</keyword>
<keyword evidence="2" id="KW-0653">Protein transport</keyword>
<dbReference type="EMBL" id="LAQL01000021">
    <property type="protein sequence ID" value="KLN59029.1"/>
    <property type="molecule type" value="Genomic_DNA"/>
</dbReference>
<feature type="compositionally biased region" description="Basic and acidic residues" evidence="3">
    <location>
        <begin position="14"/>
        <end position="28"/>
    </location>
</feature>
<dbReference type="PANTHER" id="PTHR34982:SF1">
    <property type="entry name" value="FLAGELLAR ASSEMBLY PROTEIN FLIH"/>
    <property type="match status" value="1"/>
</dbReference>
<evidence type="ECO:0000256" key="2">
    <source>
        <dbReference type="ARBA" id="ARBA00022927"/>
    </source>
</evidence>
<dbReference type="GO" id="GO:0015031">
    <property type="term" value="P:protein transport"/>
    <property type="evidence" value="ECO:0007669"/>
    <property type="project" value="UniProtKB-KW"/>
</dbReference>
<feature type="compositionally biased region" description="Polar residues" evidence="3">
    <location>
        <begin position="244"/>
        <end position="254"/>
    </location>
</feature>
<sequence>MVSSTQKFLFDTSFEGRGESGKSKESKVSSDNFSDFMGNSTPAQPTPEEVIEHEEVPLPEGTISLEDLETEKQGAYAEGFAAGQIDAQNHATETTEALLAQTISQMGHQLQALQTTQQSQIQDLQSLSMEVALIAVKKLFPSLVKNTALDEIVLVFRECLDRLPQEPRLVIRVSDITLDDVQEKLEHVAKQSGFNGNLVFLSEPGMSAGDVRVEWAEGGAERIATELMQEIETIIERAITNFSLPGTTGKTSTTPDKDSLADVPTHEMTQ</sequence>
<dbReference type="Proteomes" id="UP000035444">
    <property type="component" value="Unassembled WGS sequence"/>
</dbReference>
<feature type="region of interest" description="Disordered" evidence="3">
    <location>
        <begin position="1"/>
        <end position="49"/>
    </location>
</feature>
<dbReference type="STRING" id="1489064.WH96_19855"/>
<protein>
    <submittedName>
        <fullName evidence="4">Uncharacterized protein</fullName>
    </submittedName>
</protein>
<dbReference type="AlphaFoldDB" id="A0A0H2M951"/>
<evidence type="ECO:0000256" key="1">
    <source>
        <dbReference type="ARBA" id="ARBA00022448"/>
    </source>
</evidence>
<feature type="region of interest" description="Disordered" evidence="3">
    <location>
        <begin position="244"/>
        <end position="270"/>
    </location>
</feature>
<dbReference type="InterPro" id="IPR051472">
    <property type="entry name" value="T3SS_Stator/FliH"/>
</dbReference>
<dbReference type="GO" id="GO:0005829">
    <property type="term" value="C:cytosol"/>
    <property type="evidence" value="ECO:0007669"/>
    <property type="project" value="TreeGrafter"/>
</dbReference>
<evidence type="ECO:0000313" key="5">
    <source>
        <dbReference type="Proteomes" id="UP000035444"/>
    </source>
</evidence>
<evidence type="ECO:0000256" key="3">
    <source>
        <dbReference type="SAM" id="MobiDB-lite"/>
    </source>
</evidence>
<keyword evidence="1" id="KW-0813">Transport</keyword>
<gene>
    <name evidence="4" type="ORF">WH96_19855</name>
</gene>
<name>A0A0H2M951_9PROT</name>